<evidence type="ECO:0000259" key="2">
    <source>
        <dbReference type="PROSITE" id="PS50878"/>
    </source>
</evidence>
<evidence type="ECO:0000313" key="3">
    <source>
        <dbReference type="EMBL" id="CAB3254621.1"/>
    </source>
</evidence>
<dbReference type="GO" id="GO:0071897">
    <property type="term" value="P:DNA biosynthetic process"/>
    <property type="evidence" value="ECO:0007669"/>
    <property type="project" value="UniProtKB-ARBA"/>
</dbReference>
<dbReference type="Proteomes" id="UP000494256">
    <property type="component" value="Unassembled WGS sequence"/>
</dbReference>
<sequence>MLIAAAIVADWPEEEEVQVLSDPEAQAVWFRGIMTDVCDASMPRVRPKGGRGSLYWWTPELEQLRTACSRARRQFQRTRRRRRATAEEIAERRREYGAAAKAISLAIAEAKARSWKELIEGLDRDPWGRPYKLVLGKLRPWVPPLTQTLDPEFVGRVVDTLFPRVQSSPSRPPSPSDPVARSDDFDVTEEELDRAVKRLTARNTAPGPDGIPGRAWGCALAVLGNRLRRLFTSCLRNSVFPAGWKEARLVLIQKPGRAADSPSAFRPICLLDEVAKLFERVIASRINQHLSRVGPDLSDNQFGFRQRRSTLDAIERVRSLSEEVVCRGGVALAVSLDIVNAFNSLPWWAIRDALVYHQLPPYLRDIIGAYLRDRSISYMGRDGEECRREVTCGVPQGSVLGPLLWNLAYDAVLRTSLPPGLSVVCYADDTLVLAGGHGFQEALELAEIGVACVVQSISGLGLRVAPHKTEALWFHRKRRGAVPTRSLIRVGGTEVEVGQHIKYLGLTLDSRWGFGEHFERMILRVRGVAGSLQRLLPNLGGPREEVRRLYCAVIRSMALYGAPIWAKRLSASSRCRAKLNQAQRIAAIRIVRGYRTISSEAATVLARFPPFDILADMDARVYDQTRAIRWGESGEGQDALEMRRNAHQHALVQWRVRLEQPQNARQRAVSAVLPNLEAWVGREGGRVTYRLTQVLTGHGCFGEYLNRIGREETAQCQHCAADWDSAQHTLEDCPAWASEREVLVGQIGRDLSPPAIIAAMLAGEEGWGAVVSFCEAVMLQKETAERDRERADPERRGRRRPYQPPTGKRAAREWGPLVAD</sequence>
<dbReference type="AlphaFoldDB" id="A0A8S1BCH9"/>
<dbReference type="SUPFAM" id="SSF56672">
    <property type="entry name" value="DNA/RNA polymerases"/>
    <property type="match status" value="1"/>
</dbReference>
<organism evidence="3 4">
    <name type="scientific">Arctia plantaginis</name>
    <name type="common">Wood tiger moth</name>
    <name type="synonym">Phalaena plantaginis</name>
    <dbReference type="NCBI Taxonomy" id="874455"/>
    <lineage>
        <taxon>Eukaryota</taxon>
        <taxon>Metazoa</taxon>
        <taxon>Ecdysozoa</taxon>
        <taxon>Arthropoda</taxon>
        <taxon>Hexapoda</taxon>
        <taxon>Insecta</taxon>
        <taxon>Pterygota</taxon>
        <taxon>Neoptera</taxon>
        <taxon>Endopterygota</taxon>
        <taxon>Lepidoptera</taxon>
        <taxon>Glossata</taxon>
        <taxon>Ditrysia</taxon>
        <taxon>Noctuoidea</taxon>
        <taxon>Erebidae</taxon>
        <taxon>Arctiinae</taxon>
        <taxon>Arctia</taxon>
    </lineage>
</organism>
<feature type="compositionally biased region" description="Basic and acidic residues" evidence="1">
    <location>
        <begin position="782"/>
        <end position="795"/>
    </location>
</feature>
<proteinExistence type="predicted"/>
<gene>
    <name evidence="3" type="ORF">APLA_LOCUS14841</name>
</gene>
<dbReference type="InterPro" id="IPR043502">
    <property type="entry name" value="DNA/RNA_pol_sf"/>
</dbReference>
<dbReference type="OrthoDB" id="7493886at2759"/>
<evidence type="ECO:0000313" key="4">
    <source>
        <dbReference type="Proteomes" id="UP000494256"/>
    </source>
</evidence>
<dbReference type="Pfam" id="PF00078">
    <property type="entry name" value="RVT_1"/>
    <property type="match status" value="1"/>
</dbReference>
<evidence type="ECO:0000256" key="1">
    <source>
        <dbReference type="SAM" id="MobiDB-lite"/>
    </source>
</evidence>
<dbReference type="PROSITE" id="PS50878">
    <property type="entry name" value="RT_POL"/>
    <property type="match status" value="1"/>
</dbReference>
<dbReference type="EMBL" id="CADEBD010000422">
    <property type="protein sequence ID" value="CAB3254621.1"/>
    <property type="molecule type" value="Genomic_DNA"/>
</dbReference>
<accession>A0A8S1BCH9</accession>
<feature type="region of interest" description="Disordered" evidence="1">
    <location>
        <begin position="782"/>
        <end position="820"/>
    </location>
</feature>
<protein>
    <recommendedName>
        <fullName evidence="2">Reverse transcriptase domain-containing protein</fullName>
    </recommendedName>
</protein>
<reference evidence="3 4" key="1">
    <citation type="submission" date="2020-04" db="EMBL/GenBank/DDBJ databases">
        <authorList>
            <person name="Wallbank WR R."/>
            <person name="Pardo Diaz C."/>
            <person name="Kozak K."/>
            <person name="Martin S."/>
            <person name="Jiggins C."/>
            <person name="Moest M."/>
            <person name="Warren A I."/>
            <person name="Byers J.R.P. K."/>
            <person name="Montejo-Kovacevich G."/>
            <person name="Yen C E."/>
        </authorList>
    </citation>
    <scope>NUCLEOTIDE SEQUENCE [LARGE SCALE GENOMIC DNA]</scope>
</reference>
<dbReference type="PANTHER" id="PTHR19446">
    <property type="entry name" value="REVERSE TRANSCRIPTASES"/>
    <property type="match status" value="1"/>
</dbReference>
<feature type="region of interest" description="Disordered" evidence="1">
    <location>
        <begin position="164"/>
        <end position="184"/>
    </location>
</feature>
<comment type="caution">
    <text evidence="3">The sequence shown here is derived from an EMBL/GenBank/DDBJ whole genome shotgun (WGS) entry which is preliminary data.</text>
</comment>
<dbReference type="InterPro" id="IPR000477">
    <property type="entry name" value="RT_dom"/>
</dbReference>
<name>A0A8S1BCH9_ARCPL</name>
<feature type="domain" description="Reverse transcriptase" evidence="2">
    <location>
        <begin position="233"/>
        <end position="508"/>
    </location>
</feature>
<dbReference type="CDD" id="cd01650">
    <property type="entry name" value="RT_nLTR_like"/>
    <property type="match status" value="1"/>
</dbReference>